<accession>A0A0S2SLK7</accession>
<evidence type="ECO:0000256" key="3">
    <source>
        <dbReference type="ARBA" id="ARBA00022475"/>
    </source>
</evidence>
<evidence type="ECO:0000256" key="8">
    <source>
        <dbReference type="SAM" id="SignalP"/>
    </source>
</evidence>
<dbReference type="GO" id="GO:0042970">
    <property type="term" value="F:homoserine transmembrane transporter activity"/>
    <property type="evidence" value="ECO:0007669"/>
    <property type="project" value="TreeGrafter"/>
</dbReference>
<dbReference type="GO" id="GO:0005886">
    <property type="term" value="C:plasma membrane"/>
    <property type="evidence" value="ECO:0007669"/>
    <property type="project" value="UniProtKB-SubCell"/>
</dbReference>
<evidence type="ECO:0000256" key="1">
    <source>
        <dbReference type="ARBA" id="ARBA00004651"/>
    </source>
</evidence>
<reference evidence="9 10" key="2">
    <citation type="journal article" date="2016" name="Genome Announc.">
        <title>Complete Genome Sequence of the Highly Virulent Aeromonas schubertii Strain WL1483, Isolated from Diseased Snakehead Fish (Channa argus) in China.</title>
        <authorList>
            <person name="Liu L."/>
            <person name="Li N."/>
            <person name="Zhang D."/>
            <person name="Fu X."/>
            <person name="Shi C."/>
            <person name="Lin Q."/>
            <person name="Hao G."/>
        </authorList>
    </citation>
    <scope>NUCLEOTIDE SEQUENCE [LARGE SCALE GENOMIC DNA]</scope>
    <source>
        <strain evidence="9 10">WL1483</strain>
    </source>
</reference>
<dbReference type="Pfam" id="PF01810">
    <property type="entry name" value="LysE"/>
    <property type="match status" value="1"/>
</dbReference>
<dbReference type="AlphaFoldDB" id="A0A0S2SLK7"/>
<dbReference type="EMBL" id="CP013067">
    <property type="protein sequence ID" value="ALP42567.1"/>
    <property type="molecule type" value="Genomic_DNA"/>
</dbReference>
<dbReference type="PANTHER" id="PTHR30086">
    <property type="entry name" value="ARGININE EXPORTER PROTEIN ARGO"/>
    <property type="match status" value="1"/>
</dbReference>
<name>A0A0S2SLK7_9GAMM</name>
<evidence type="ECO:0000256" key="6">
    <source>
        <dbReference type="ARBA" id="ARBA00023136"/>
    </source>
</evidence>
<keyword evidence="5 7" id="KW-1133">Transmembrane helix</keyword>
<feature type="transmembrane region" description="Helical" evidence="7">
    <location>
        <begin position="126"/>
        <end position="146"/>
    </location>
</feature>
<proteinExistence type="inferred from homology"/>
<evidence type="ECO:0000256" key="2">
    <source>
        <dbReference type="ARBA" id="ARBA00007928"/>
    </source>
</evidence>
<evidence type="ECO:0000313" key="10">
    <source>
        <dbReference type="Proteomes" id="UP000058114"/>
    </source>
</evidence>
<keyword evidence="4 7" id="KW-0812">Transmembrane</keyword>
<evidence type="ECO:0000256" key="7">
    <source>
        <dbReference type="SAM" id="Phobius"/>
    </source>
</evidence>
<dbReference type="Proteomes" id="UP000058114">
    <property type="component" value="Chromosome"/>
</dbReference>
<keyword evidence="3" id="KW-1003">Cell membrane</keyword>
<comment type="similarity">
    <text evidence="2">Belongs to the Rht family.</text>
</comment>
<dbReference type="InterPro" id="IPR001123">
    <property type="entry name" value="LeuE-type"/>
</dbReference>
<keyword evidence="8" id="KW-0732">Signal</keyword>
<organism evidence="9 10">
    <name type="scientific">Aeromonas schubertii</name>
    <dbReference type="NCBI Taxonomy" id="652"/>
    <lineage>
        <taxon>Bacteria</taxon>
        <taxon>Pseudomonadati</taxon>
        <taxon>Pseudomonadota</taxon>
        <taxon>Gammaproteobacteria</taxon>
        <taxon>Aeromonadales</taxon>
        <taxon>Aeromonadaceae</taxon>
        <taxon>Aeromonas</taxon>
    </lineage>
</organism>
<dbReference type="RefSeq" id="WP_060587702.1">
    <property type="nucleotide sequence ID" value="NZ_CP013067.1"/>
</dbReference>
<dbReference type="PIRSF" id="PIRSF006324">
    <property type="entry name" value="LeuE"/>
    <property type="match status" value="1"/>
</dbReference>
<evidence type="ECO:0000256" key="5">
    <source>
        <dbReference type="ARBA" id="ARBA00022989"/>
    </source>
</evidence>
<feature type="signal peptide" evidence="8">
    <location>
        <begin position="1"/>
        <end position="24"/>
    </location>
</feature>
<feature type="transmembrane region" description="Helical" evidence="7">
    <location>
        <begin position="152"/>
        <end position="171"/>
    </location>
</feature>
<keyword evidence="6 7" id="KW-0472">Membrane</keyword>
<reference evidence="10" key="1">
    <citation type="submission" date="2015-10" db="EMBL/GenBank/DDBJ databases">
        <title>Complete Genome Sequence of Aeromonas schubertii strain WL1483.</title>
        <authorList>
            <person name="Liu L."/>
        </authorList>
    </citation>
    <scope>NUCLEOTIDE SEQUENCE [LARGE SCALE GENOMIC DNA]</scope>
    <source>
        <strain evidence="10">WL1483</strain>
    </source>
</reference>
<evidence type="ECO:0000313" key="9">
    <source>
        <dbReference type="EMBL" id="ALP42567.1"/>
    </source>
</evidence>
<dbReference type="KEGG" id="asr:WL1483_3148"/>
<comment type="subcellular location">
    <subcellularLocation>
        <location evidence="1">Cell membrane</location>
        <topology evidence="1">Multi-pass membrane protein</topology>
    </subcellularLocation>
</comment>
<evidence type="ECO:0000256" key="4">
    <source>
        <dbReference type="ARBA" id="ARBA00022692"/>
    </source>
</evidence>
<protein>
    <submittedName>
        <fullName evidence="9">Lysine exporter protein LysE/YggA</fullName>
    </submittedName>
</protein>
<feature type="transmembrane region" description="Helical" evidence="7">
    <location>
        <begin position="48"/>
        <end position="68"/>
    </location>
</feature>
<feature type="chain" id="PRO_5006604470" evidence="8">
    <location>
        <begin position="25"/>
        <end position="204"/>
    </location>
</feature>
<dbReference type="PATRIC" id="fig|652.5.peg.3991"/>
<dbReference type="PANTHER" id="PTHR30086:SF14">
    <property type="entry name" value="HOMOSERINE_HOMOSERINE LACTONE EFFLUX PROTEIN"/>
    <property type="match status" value="1"/>
</dbReference>
<sequence>MTPALLSIFAVSCLAFSFSPGAGAVATMSRTLEGGRRLAGFNILGLQLALLLHLLVVSAGLGSLVAGSDTLFHAIKLMGSGYLCYLGIAKFRQGEVALRQGETSQGCAWQSLRQGFLVNLSNPKSIVFLVAFLPQFVGAGEGMVHYLRLGAIIIAIDTLAMVSYSLCAGLLLGRLARQGQLRWLNRGFGLIFIVLALLLALSGR</sequence>
<feature type="transmembrane region" description="Helical" evidence="7">
    <location>
        <begin position="183"/>
        <end position="201"/>
    </location>
</feature>
<gene>
    <name evidence="9" type="ORF">WL1483_3148</name>
</gene>